<dbReference type="AlphaFoldDB" id="A0A1I3LPU2"/>
<keyword evidence="2" id="KW-1185">Reference proteome</keyword>
<dbReference type="Proteomes" id="UP000199630">
    <property type="component" value="Unassembled WGS sequence"/>
</dbReference>
<accession>A0A1I3LPU2</accession>
<name>A0A1I3LPU2_9RHOB</name>
<sequence>MMHIISSDLIRAYAEFSADGHPINRERANLRAFRQARRAERSAARAAKRSMPLWRHLASGFLRRAAPSASPPKRA</sequence>
<evidence type="ECO:0000313" key="2">
    <source>
        <dbReference type="Proteomes" id="UP000199630"/>
    </source>
</evidence>
<dbReference type="EMBL" id="FORH01000001">
    <property type="protein sequence ID" value="SFI86751.1"/>
    <property type="molecule type" value="Genomic_DNA"/>
</dbReference>
<gene>
    <name evidence="1" type="ORF">SAMN04487991_1107</name>
</gene>
<organism evidence="1 2">
    <name type="scientific">Celeribacter neptunius</name>
    <dbReference type="NCBI Taxonomy" id="588602"/>
    <lineage>
        <taxon>Bacteria</taxon>
        <taxon>Pseudomonadati</taxon>
        <taxon>Pseudomonadota</taxon>
        <taxon>Alphaproteobacteria</taxon>
        <taxon>Rhodobacterales</taxon>
        <taxon>Roseobacteraceae</taxon>
        <taxon>Celeribacter</taxon>
    </lineage>
</organism>
<protein>
    <submittedName>
        <fullName evidence="1">Uncharacterized protein</fullName>
    </submittedName>
</protein>
<reference evidence="2" key="1">
    <citation type="submission" date="2016-10" db="EMBL/GenBank/DDBJ databases">
        <authorList>
            <person name="Varghese N."/>
            <person name="Submissions S."/>
        </authorList>
    </citation>
    <scope>NUCLEOTIDE SEQUENCE [LARGE SCALE GENOMIC DNA]</scope>
    <source>
        <strain evidence="2">DSM 26471</strain>
    </source>
</reference>
<evidence type="ECO:0000313" key="1">
    <source>
        <dbReference type="EMBL" id="SFI86751.1"/>
    </source>
</evidence>
<proteinExistence type="predicted"/>